<protein>
    <submittedName>
        <fullName evidence="1">Uncharacterized protein</fullName>
    </submittedName>
</protein>
<organism evidence="1 2">
    <name type="scientific">Hypsibius exemplaris</name>
    <name type="common">Freshwater tardigrade</name>
    <dbReference type="NCBI Taxonomy" id="2072580"/>
    <lineage>
        <taxon>Eukaryota</taxon>
        <taxon>Metazoa</taxon>
        <taxon>Ecdysozoa</taxon>
        <taxon>Tardigrada</taxon>
        <taxon>Eutardigrada</taxon>
        <taxon>Parachela</taxon>
        <taxon>Hypsibioidea</taxon>
        <taxon>Hypsibiidae</taxon>
        <taxon>Hypsibius</taxon>
    </lineage>
</organism>
<evidence type="ECO:0000313" key="2">
    <source>
        <dbReference type="Proteomes" id="UP000192578"/>
    </source>
</evidence>
<keyword evidence="2" id="KW-1185">Reference proteome</keyword>
<sequence length="91" mass="9620">MVLFFVVNIVYGAPSGTSCGPGRYINGGAGDNMDEKVQGCPNKQSWEACCAACGSALQSSNSIKSGWHCEKDFFSTGIWLKGCQKTNTCGI</sequence>
<gene>
    <name evidence="1" type="ORF">BV898_07051</name>
</gene>
<dbReference type="Proteomes" id="UP000192578">
    <property type="component" value="Unassembled WGS sequence"/>
</dbReference>
<dbReference type="AlphaFoldDB" id="A0A1W0WUX0"/>
<reference evidence="2" key="1">
    <citation type="submission" date="2017-01" db="EMBL/GenBank/DDBJ databases">
        <title>Comparative genomics of anhydrobiosis in the tardigrade Hypsibius dujardini.</title>
        <authorList>
            <person name="Yoshida Y."/>
            <person name="Koutsovoulos G."/>
            <person name="Laetsch D."/>
            <person name="Stevens L."/>
            <person name="Kumar S."/>
            <person name="Horikawa D."/>
            <person name="Ishino K."/>
            <person name="Komine S."/>
            <person name="Tomita M."/>
            <person name="Blaxter M."/>
            <person name="Arakawa K."/>
        </authorList>
    </citation>
    <scope>NUCLEOTIDE SEQUENCE [LARGE SCALE GENOMIC DNA]</scope>
    <source>
        <strain evidence="2">Z151</strain>
    </source>
</reference>
<dbReference type="EMBL" id="MTYJ01000044">
    <property type="protein sequence ID" value="OQV18996.1"/>
    <property type="molecule type" value="Genomic_DNA"/>
</dbReference>
<dbReference type="OrthoDB" id="10132221at2759"/>
<evidence type="ECO:0000313" key="1">
    <source>
        <dbReference type="EMBL" id="OQV18996.1"/>
    </source>
</evidence>
<name>A0A1W0WUX0_HYPEX</name>
<comment type="caution">
    <text evidence="1">The sequence shown here is derived from an EMBL/GenBank/DDBJ whole genome shotgun (WGS) entry which is preliminary data.</text>
</comment>
<proteinExistence type="predicted"/>
<accession>A0A1W0WUX0</accession>